<protein>
    <submittedName>
        <fullName evidence="6">Polyketide biosynthesis methyltransferase</fullName>
    </submittedName>
</protein>
<keyword evidence="3" id="KW-0949">S-adenosyl-L-methionine</keyword>
<dbReference type="GO" id="GO:0032259">
    <property type="term" value="P:methylation"/>
    <property type="evidence" value="ECO:0007669"/>
    <property type="project" value="UniProtKB-KW"/>
</dbReference>
<sequence length="334" mass="35669">MPPQPDPVTPAATAGVDKIAAVATGYMAAKQLFVAAETGLFAALADGPATAAEVAERIGLPQRTTRILADAMTSLDLLTRDDGRYANTAATARHLAGTGEDVDLRPWLAFLDQISYPHWLRFGQTARTDAPVPLDLSGDRMNTFLSGVMTYNALHAKMLAQNYDFTRHAKALDFGGLSGAFLAEALRAAPGLHGTFLSGGDLAEYARKSLAEAGERAEVVTGDLLEGPVPGGFDLVLLEHVAHRFTAEDNQRIAARARQAAAPGARLLLLDFFLDDDPLQRALDALHAGEYLVIDGTVVYSTEEVARWLREAGWEPVETLILAGSPRVLVAEAN</sequence>
<dbReference type="Gene3D" id="3.40.50.150">
    <property type="entry name" value="Vaccinia Virus protein VP39"/>
    <property type="match status" value="1"/>
</dbReference>
<dbReference type="PANTHER" id="PTHR43712">
    <property type="entry name" value="PUTATIVE (AFU_ORTHOLOGUE AFUA_4G14580)-RELATED"/>
    <property type="match status" value="1"/>
</dbReference>
<evidence type="ECO:0000256" key="3">
    <source>
        <dbReference type="ARBA" id="ARBA00022691"/>
    </source>
</evidence>
<feature type="domain" description="O-methyltransferase C-terminal" evidence="4">
    <location>
        <begin position="140"/>
        <end position="314"/>
    </location>
</feature>
<evidence type="ECO:0000256" key="2">
    <source>
        <dbReference type="ARBA" id="ARBA00022679"/>
    </source>
</evidence>
<dbReference type="PANTHER" id="PTHR43712:SF2">
    <property type="entry name" value="O-METHYLTRANSFERASE CICE"/>
    <property type="match status" value="1"/>
</dbReference>
<evidence type="ECO:0000259" key="5">
    <source>
        <dbReference type="Pfam" id="PF08100"/>
    </source>
</evidence>
<dbReference type="Pfam" id="PF08100">
    <property type="entry name" value="Dimerisation"/>
    <property type="match status" value="1"/>
</dbReference>
<dbReference type="PROSITE" id="PS51683">
    <property type="entry name" value="SAM_OMT_II"/>
    <property type="match status" value="1"/>
</dbReference>
<gene>
    <name evidence="6" type="ORF">C1I98_11945</name>
</gene>
<evidence type="ECO:0000259" key="4">
    <source>
        <dbReference type="Pfam" id="PF00891"/>
    </source>
</evidence>
<evidence type="ECO:0000256" key="1">
    <source>
        <dbReference type="ARBA" id="ARBA00022603"/>
    </source>
</evidence>
<comment type="caution">
    <text evidence="6">The sequence shown here is derived from an EMBL/GenBank/DDBJ whole genome shotgun (WGS) entry which is preliminary data.</text>
</comment>
<dbReference type="EMBL" id="POUA01000071">
    <property type="protein sequence ID" value="PZG49033.1"/>
    <property type="molecule type" value="Genomic_DNA"/>
</dbReference>
<dbReference type="InterPro" id="IPR001077">
    <property type="entry name" value="COMT_C"/>
</dbReference>
<dbReference type="Gene3D" id="1.10.10.10">
    <property type="entry name" value="Winged helix-like DNA-binding domain superfamily/Winged helix DNA-binding domain"/>
    <property type="match status" value="1"/>
</dbReference>
<dbReference type="Proteomes" id="UP000248544">
    <property type="component" value="Unassembled WGS sequence"/>
</dbReference>
<accession>A0A2W2GM83</accession>
<dbReference type="InterPro" id="IPR016461">
    <property type="entry name" value="COMT-like"/>
</dbReference>
<feature type="domain" description="O-methyltransferase dimerisation" evidence="5">
    <location>
        <begin position="23"/>
        <end position="95"/>
    </location>
</feature>
<dbReference type="InterPro" id="IPR029063">
    <property type="entry name" value="SAM-dependent_MTases_sf"/>
</dbReference>
<dbReference type="GO" id="GO:0046983">
    <property type="term" value="F:protein dimerization activity"/>
    <property type="evidence" value="ECO:0007669"/>
    <property type="project" value="InterPro"/>
</dbReference>
<dbReference type="RefSeq" id="WP_111167243.1">
    <property type="nucleotide sequence ID" value="NZ_POUA01000071.1"/>
</dbReference>
<evidence type="ECO:0000313" key="6">
    <source>
        <dbReference type="EMBL" id="PZG49033.1"/>
    </source>
</evidence>
<organism evidence="6 7">
    <name type="scientific">Spongiactinospora gelatinilytica</name>
    <dbReference type="NCBI Taxonomy" id="2666298"/>
    <lineage>
        <taxon>Bacteria</taxon>
        <taxon>Bacillati</taxon>
        <taxon>Actinomycetota</taxon>
        <taxon>Actinomycetes</taxon>
        <taxon>Streptosporangiales</taxon>
        <taxon>Streptosporangiaceae</taxon>
        <taxon>Spongiactinospora</taxon>
    </lineage>
</organism>
<dbReference type="Pfam" id="PF00891">
    <property type="entry name" value="Methyltransf_2"/>
    <property type="match status" value="1"/>
</dbReference>
<proteinExistence type="predicted"/>
<dbReference type="SUPFAM" id="SSF46785">
    <property type="entry name" value="Winged helix' DNA-binding domain"/>
    <property type="match status" value="1"/>
</dbReference>
<keyword evidence="1 6" id="KW-0489">Methyltransferase</keyword>
<keyword evidence="7" id="KW-1185">Reference proteome</keyword>
<dbReference type="GO" id="GO:0008171">
    <property type="term" value="F:O-methyltransferase activity"/>
    <property type="evidence" value="ECO:0007669"/>
    <property type="project" value="InterPro"/>
</dbReference>
<dbReference type="AlphaFoldDB" id="A0A2W2GM83"/>
<dbReference type="InterPro" id="IPR012967">
    <property type="entry name" value="COMT_dimerisation"/>
</dbReference>
<evidence type="ECO:0000313" key="7">
    <source>
        <dbReference type="Proteomes" id="UP000248544"/>
    </source>
</evidence>
<reference evidence="6 7" key="1">
    <citation type="submission" date="2018-01" db="EMBL/GenBank/DDBJ databases">
        <title>Draft genome sequence of Sphaerisporangium sp. 7K107.</title>
        <authorList>
            <person name="Sahin N."/>
            <person name="Saygin H."/>
            <person name="Ay H."/>
        </authorList>
    </citation>
    <scope>NUCLEOTIDE SEQUENCE [LARGE SCALE GENOMIC DNA]</scope>
    <source>
        <strain evidence="6 7">7K107</strain>
    </source>
</reference>
<keyword evidence="2 6" id="KW-0808">Transferase</keyword>
<dbReference type="InterPro" id="IPR036388">
    <property type="entry name" value="WH-like_DNA-bd_sf"/>
</dbReference>
<dbReference type="SUPFAM" id="SSF53335">
    <property type="entry name" value="S-adenosyl-L-methionine-dependent methyltransferases"/>
    <property type="match status" value="1"/>
</dbReference>
<name>A0A2W2GM83_9ACTN</name>
<dbReference type="InterPro" id="IPR036390">
    <property type="entry name" value="WH_DNA-bd_sf"/>
</dbReference>